<feature type="compositionally biased region" description="Polar residues" evidence="5">
    <location>
        <begin position="273"/>
        <end position="282"/>
    </location>
</feature>
<evidence type="ECO:0000256" key="1">
    <source>
        <dbReference type="ARBA" id="ARBA00022574"/>
    </source>
</evidence>
<evidence type="ECO:0000313" key="6">
    <source>
        <dbReference type="EMBL" id="KAF5225742.1"/>
    </source>
</evidence>
<feature type="region of interest" description="Disordered" evidence="5">
    <location>
        <begin position="113"/>
        <end position="139"/>
    </location>
</feature>
<feature type="repeat" description="WD" evidence="4">
    <location>
        <begin position="378"/>
        <end position="408"/>
    </location>
</feature>
<evidence type="ECO:0000256" key="5">
    <source>
        <dbReference type="SAM" id="MobiDB-lite"/>
    </source>
</evidence>
<feature type="repeat" description="WD" evidence="4">
    <location>
        <begin position="1211"/>
        <end position="1250"/>
    </location>
</feature>
<dbReference type="Gene3D" id="2.130.10.10">
    <property type="entry name" value="YVTN repeat-like/Quinoprotein amine dehydrogenase"/>
    <property type="match status" value="3"/>
</dbReference>
<dbReference type="Proteomes" id="UP000583944">
    <property type="component" value="Unassembled WGS sequence"/>
</dbReference>
<evidence type="ECO:0000256" key="2">
    <source>
        <dbReference type="ARBA" id="ARBA00022737"/>
    </source>
</evidence>
<dbReference type="Pfam" id="PF00400">
    <property type="entry name" value="WD40"/>
    <property type="match status" value="3"/>
</dbReference>
<dbReference type="EMBL" id="JABDHM010000005">
    <property type="protein sequence ID" value="KAF5225742.1"/>
    <property type="molecule type" value="Genomic_DNA"/>
</dbReference>
<dbReference type="InterPro" id="IPR036322">
    <property type="entry name" value="WD40_repeat_dom_sf"/>
</dbReference>
<name>A0A7J6YGL0_TRYCR</name>
<dbReference type="InterPro" id="IPR011047">
    <property type="entry name" value="Quinoprotein_ADH-like_sf"/>
</dbReference>
<evidence type="ECO:0000313" key="7">
    <source>
        <dbReference type="Proteomes" id="UP000583944"/>
    </source>
</evidence>
<evidence type="ECO:0000256" key="4">
    <source>
        <dbReference type="PROSITE-ProRule" id="PRU00221"/>
    </source>
</evidence>
<keyword evidence="3" id="KW-0687">Ribonucleoprotein</keyword>
<feature type="region of interest" description="Disordered" evidence="5">
    <location>
        <begin position="1179"/>
        <end position="1210"/>
    </location>
</feature>
<dbReference type="PROSITE" id="PS50082">
    <property type="entry name" value="WD_REPEATS_2"/>
    <property type="match status" value="2"/>
</dbReference>
<evidence type="ECO:0000256" key="3">
    <source>
        <dbReference type="ARBA" id="ARBA00022980"/>
    </source>
</evidence>
<dbReference type="SUPFAM" id="SSF50978">
    <property type="entry name" value="WD40 repeat-like"/>
    <property type="match status" value="1"/>
</dbReference>
<reference evidence="6 7" key="1">
    <citation type="journal article" date="2019" name="Genome Biol. Evol.">
        <title>Nanopore Sequencing Significantly Improves Genome Assembly of the Protozoan Parasite Trypanosoma cruzi.</title>
        <authorList>
            <person name="Diaz-Viraque F."/>
            <person name="Pita S."/>
            <person name="Greif G."/>
            <person name="de Souza R.C.M."/>
            <person name="Iraola G."/>
            <person name="Robello C."/>
        </authorList>
    </citation>
    <scope>NUCLEOTIDE SEQUENCE [LARGE SCALE GENOMIC DNA]</scope>
    <source>
        <strain evidence="6 7">Berenice</strain>
    </source>
</reference>
<dbReference type="VEuPathDB" id="TriTrypDB:ECC02_001058"/>
<gene>
    <name evidence="6" type="ORF">ECC02_001058</name>
</gene>
<feature type="region of interest" description="Disordered" evidence="5">
    <location>
        <begin position="644"/>
        <end position="679"/>
    </location>
</feature>
<dbReference type="PANTHER" id="PTHR44019">
    <property type="entry name" value="WD REPEAT-CONTAINING PROTEIN 55"/>
    <property type="match status" value="1"/>
</dbReference>
<organism evidence="6 7">
    <name type="scientific">Trypanosoma cruzi</name>
    <dbReference type="NCBI Taxonomy" id="5693"/>
    <lineage>
        <taxon>Eukaryota</taxon>
        <taxon>Discoba</taxon>
        <taxon>Euglenozoa</taxon>
        <taxon>Kinetoplastea</taxon>
        <taxon>Metakinetoplastina</taxon>
        <taxon>Trypanosomatida</taxon>
        <taxon>Trypanosomatidae</taxon>
        <taxon>Trypanosoma</taxon>
        <taxon>Schizotrypanum</taxon>
    </lineage>
</organism>
<evidence type="ECO:0008006" key="8">
    <source>
        <dbReference type="Google" id="ProtNLM"/>
    </source>
</evidence>
<dbReference type="PANTHER" id="PTHR44019:SF8">
    <property type="entry name" value="POC1 CENTRIOLAR PROTEIN HOMOLOG"/>
    <property type="match status" value="1"/>
</dbReference>
<proteinExistence type="predicted"/>
<dbReference type="SMART" id="SM00320">
    <property type="entry name" value="WD40"/>
    <property type="match status" value="8"/>
</dbReference>
<feature type="region of interest" description="Disordered" evidence="5">
    <location>
        <begin position="519"/>
        <end position="539"/>
    </location>
</feature>
<keyword evidence="1 4" id="KW-0853">WD repeat</keyword>
<keyword evidence="2" id="KW-0677">Repeat</keyword>
<dbReference type="InterPro" id="IPR001680">
    <property type="entry name" value="WD40_rpt"/>
</dbReference>
<dbReference type="InterPro" id="IPR019775">
    <property type="entry name" value="WD40_repeat_CS"/>
</dbReference>
<dbReference type="SUPFAM" id="SSF50998">
    <property type="entry name" value="Quinoprotein alcohol dehydrogenase-like"/>
    <property type="match status" value="1"/>
</dbReference>
<comment type="caution">
    <text evidence="6">The sequence shown here is derived from an EMBL/GenBank/DDBJ whole genome shotgun (WGS) entry which is preliminary data.</text>
</comment>
<protein>
    <recommendedName>
        <fullName evidence="8">Guanine nucleotide-binding protein subunit beta-like protein</fullName>
    </recommendedName>
</protein>
<dbReference type="InterPro" id="IPR050505">
    <property type="entry name" value="WDR55/POC1"/>
</dbReference>
<accession>A0A7J6YGL0</accession>
<dbReference type="InterPro" id="IPR015943">
    <property type="entry name" value="WD40/YVTN_repeat-like_dom_sf"/>
</dbReference>
<feature type="region of interest" description="Disordered" evidence="5">
    <location>
        <begin position="261"/>
        <end position="283"/>
    </location>
</feature>
<sequence length="1406" mass="156379">MQSGNNGVPLPISVTVVRQQYYPRVPPELLLKEHAGKFHLSGFTTASLLDAISPRVRPQLPPFVTQKDNIVTANDEFTCSLIRENVKRPPVPWENIKRPISATQRFTKKAAAAAATETKRQANTVPPSSAVPSSSAKMGNEFPKECDEFIFEEATASYLTAVEFVRKPLNCNNDEVMTGQKIDAGKEQLQSLQGTLSNDVTMEERESLWGYSTGAVVLVNLRSYAADIRSRLYYQTASTRDQCLYMENRLDIDEETSFEDSDAFSSVAEEQQKANPSENDGYTQERGIFQLGSEKAPRGVLLLGYHNVGGVCSLVYDSLNDLAISGGVDGTLFVWDLHQRYRGALRERYMKDEEAKNMRPTGQFAAYVYTRRLAQRLSHAHKCAISSLATHCELLISGGVDGTVKVWSCLEFADLSSRATLPQYVEQQIFTCNGWVRHIWSAPGRNVQGEDVFVTGENGFIIGFKGRTVSQQPVIQTLEREKKLLNALRKSAVAPLTLAFGLTRISRADTANSVRFPTITKPGLGSGSTNTRLPKPATTEKEATKLLQLGIITRALCLTRKLQTIGEEARLANSPVHRHSVQVESTSAITRIIPLVERNLFIVLGYSPVVRFLDMTRLSVAAVVIHPSLSAAAGEGKIDDLQATFPDNSQGVGKGNMKNTSSDDSQSKGRRMLGSKNGSRGNAEPLRFLDVLYITSYDYLVLLDNRNTVYVWDNVENKFLASWKTPDTKEIGKQKNALRLLPCGTRHYEGDEPIGGKRVSAHVQYRPKRRMACFYEQAGALGETLRMEEDASGAITIPFFLLCSVGLELCGVVIEAQARLEVNAHHDTIVGIFLRQPPLLHFQRNNGKNKTEEKLEEADTFELDGSSEKIMSSVSQMYIPSAFTRRSTIFTESNRSRKTTEKADFAFPTEWPPNSPKKNEDDARICVLSCSADGTICFWGGSFELLTVYDQRSFSEKNNEVCTTVSHKLFEFDGIVSPFDAPPCTTTKKNGVKNNVEHSECIDITSFYFSTRWNLAVTGHDDGSIRYWPCGKELATCVWHKGLHRNAVSGLVAARVMERVDVVGALARIGSIFKSLEAMEPNELLASISFDGHLAVWEYPQQSKAQLRDCTRVSFNELLCIAFDEVNELFVIGDSAGTISSWFAKDLGPHRSIPSRPPSPWRPSTAVALPASFFEQSLGTSSNMSKRQQRRGTRGSSVLSAVPEKQQEKKRIEHTEAVTALIVDGNFVFSGGEDGRVFLWDLRIGVLLREYFLLHDVDEIAHHCRKTMSASTDCSSMCSKENNPRSIVHMHSLHSLDVKPHSENVTCMVLLKRRNGNFLVATREGWVYHFEQSDSYPRSTYKHHSSVRCMCVFQDGCTDDDDAVGDNDLADEGDVYSGISRAFEVVVGDDEGKMALIRESYFFSTV</sequence>
<feature type="compositionally biased region" description="Low complexity" evidence="5">
    <location>
        <begin position="113"/>
        <end position="136"/>
    </location>
</feature>
<dbReference type="GO" id="GO:0005840">
    <property type="term" value="C:ribosome"/>
    <property type="evidence" value="ECO:0007669"/>
    <property type="project" value="UniProtKB-KW"/>
</dbReference>
<dbReference type="PROSITE" id="PS00678">
    <property type="entry name" value="WD_REPEATS_1"/>
    <property type="match status" value="2"/>
</dbReference>
<keyword evidence="3" id="KW-0689">Ribosomal protein</keyword>
<feature type="compositionally biased region" description="Polar residues" evidence="5">
    <location>
        <begin position="645"/>
        <end position="664"/>
    </location>
</feature>